<feature type="domain" description="Ketopantoate reductase N-terminal" evidence="5">
    <location>
        <begin position="3"/>
        <end position="48"/>
    </location>
</feature>
<keyword evidence="8" id="KW-1185">Reference proteome</keyword>
<evidence type="ECO:0000313" key="8">
    <source>
        <dbReference type="Proteomes" id="UP001304683"/>
    </source>
</evidence>
<dbReference type="InterPro" id="IPR050838">
    <property type="entry name" value="Ketopantoate_reductase"/>
</dbReference>
<evidence type="ECO:0000259" key="5">
    <source>
        <dbReference type="Pfam" id="PF02558"/>
    </source>
</evidence>
<dbReference type="InterPro" id="IPR013332">
    <property type="entry name" value="KPR_N"/>
</dbReference>
<dbReference type="Gene3D" id="3.40.50.720">
    <property type="entry name" value="NAD(P)-binding Rossmann-like Domain"/>
    <property type="match status" value="2"/>
</dbReference>
<dbReference type="InterPro" id="IPR013328">
    <property type="entry name" value="6PGD_dom2"/>
</dbReference>
<evidence type="ECO:0000256" key="3">
    <source>
        <dbReference type="ARBA" id="ARBA00023002"/>
    </source>
</evidence>
<dbReference type="Pfam" id="PF02558">
    <property type="entry name" value="ApbA"/>
    <property type="match status" value="2"/>
</dbReference>
<dbReference type="SUPFAM" id="SSF48179">
    <property type="entry name" value="6-phosphogluconate dehydrogenase C-terminal domain-like"/>
    <property type="match status" value="1"/>
</dbReference>
<sequence>MRVVVVGAGAIGCLLGGLLAAGGHQVVLVGRPWRLEAVARGGLVLDPPPWAAPQRHRSGTAPGEKARDRSGAAPIPTRPGGEGDGGGGTSHGSGTARREPDDQRPLPVAVVASVGEATAGSAPDAVLVTVKMPALDAALAQVAAAWPGPDRGPSPLVITFQNGIGAEERAVARLGAGRVIAGIVTLSAALEGHRVRIFNAGRGGIGLAPVTGTGPASTAGEADGGPRRFHPAGRAGDAPSRTAALTFRGLASQWQATLAVPVVTAPDAATLKWSKLLLNLVGNAVGALLQWGVDRVFQDPVAAAVEHRSLREAVAVAGRVAPALVDLPGYPVRLFARLTRWLPTPVFRRTVGPQAAGGRGGKLPSVALDVAAGRHPTEIQALHGAVARAAETLALEAPVCATLARLVDEAAADPARRAWFRDRPDRLLAALRDAGAWG</sequence>
<dbReference type="EMBL" id="CP132508">
    <property type="protein sequence ID" value="WPD20083.1"/>
    <property type="molecule type" value="Genomic_DNA"/>
</dbReference>
<reference evidence="7 8" key="1">
    <citation type="submission" date="2023-08" db="EMBL/GenBank/DDBJ databases">
        <title>Genome sequence of Thermaerobacter compostii strain Ins1, a spore-forming filamentous bacterium isolated from a deep geothermal reservoir.</title>
        <authorList>
            <person name="Bregnard D."/>
            <person name="Gonzalez D."/>
            <person name="Junier P."/>
        </authorList>
    </citation>
    <scope>NUCLEOTIDE SEQUENCE [LARGE SCALE GENOMIC DNA]</scope>
    <source>
        <strain evidence="7 8">Ins1</strain>
    </source>
</reference>
<dbReference type="Proteomes" id="UP001304683">
    <property type="component" value="Chromosome"/>
</dbReference>
<comment type="similarity">
    <text evidence="1">Belongs to the ketopantoate reductase family.</text>
</comment>
<proteinExistence type="inferred from homology"/>
<feature type="region of interest" description="Disordered" evidence="4">
    <location>
        <begin position="45"/>
        <end position="105"/>
    </location>
</feature>
<name>A0ABZ0QRH3_9FIRM</name>
<evidence type="ECO:0000313" key="7">
    <source>
        <dbReference type="EMBL" id="WPD20083.1"/>
    </source>
</evidence>
<dbReference type="InterPro" id="IPR036291">
    <property type="entry name" value="NAD(P)-bd_dom_sf"/>
</dbReference>
<evidence type="ECO:0000256" key="2">
    <source>
        <dbReference type="ARBA" id="ARBA00022857"/>
    </source>
</evidence>
<dbReference type="InterPro" id="IPR013752">
    <property type="entry name" value="KPA_reductase"/>
</dbReference>
<dbReference type="SUPFAM" id="SSF51735">
    <property type="entry name" value="NAD(P)-binding Rossmann-fold domains"/>
    <property type="match status" value="1"/>
</dbReference>
<dbReference type="Pfam" id="PF08546">
    <property type="entry name" value="ApbA_C"/>
    <property type="match status" value="1"/>
</dbReference>
<feature type="domain" description="Ketopantoate reductase N-terminal" evidence="5">
    <location>
        <begin position="114"/>
        <end position="201"/>
    </location>
</feature>
<dbReference type="PANTHER" id="PTHR43765:SF2">
    <property type="entry name" value="2-DEHYDROPANTOATE 2-REDUCTASE"/>
    <property type="match status" value="1"/>
</dbReference>
<evidence type="ECO:0000256" key="1">
    <source>
        <dbReference type="ARBA" id="ARBA00007870"/>
    </source>
</evidence>
<gene>
    <name evidence="7" type="ORF">Q5761_05465</name>
</gene>
<feature type="compositionally biased region" description="Gly residues" evidence="4">
    <location>
        <begin position="80"/>
        <end position="91"/>
    </location>
</feature>
<organism evidence="7 8">
    <name type="scientific">Thermaerobacter composti</name>
    <dbReference type="NCBI Taxonomy" id="554949"/>
    <lineage>
        <taxon>Bacteria</taxon>
        <taxon>Bacillati</taxon>
        <taxon>Bacillota</taxon>
        <taxon>Clostridia</taxon>
        <taxon>Eubacteriales</taxon>
        <taxon>Clostridiales Family XVII. Incertae Sedis</taxon>
        <taxon>Thermaerobacter</taxon>
    </lineage>
</organism>
<dbReference type="Gene3D" id="1.10.1040.10">
    <property type="entry name" value="N-(1-d-carboxylethyl)-l-norvaline Dehydrogenase, domain 2"/>
    <property type="match status" value="1"/>
</dbReference>
<protein>
    <submittedName>
        <fullName evidence="7">2-dehydropantoate 2-reductase N-terminal domain-containing protein</fullName>
    </submittedName>
</protein>
<dbReference type="PANTHER" id="PTHR43765">
    <property type="entry name" value="2-DEHYDROPANTOATE 2-REDUCTASE-RELATED"/>
    <property type="match status" value="1"/>
</dbReference>
<accession>A0ABZ0QRH3</accession>
<evidence type="ECO:0000256" key="4">
    <source>
        <dbReference type="SAM" id="MobiDB-lite"/>
    </source>
</evidence>
<dbReference type="RefSeq" id="WP_318751479.1">
    <property type="nucleotide sequence ID" value="NZ_CP132508.1"/>
</dbReference>
<evidence type="ECO:0000259" key="6">
    <source>
        <dbReference type="Pfam" id="PF08546"/>
    </source>
</evidence>
<feature type="domain" description="Ketopantoate reductase C-terminal" evidence="6">
    <location>
        <begin position="270"/>
        <end position="409"/>
    </location>
</feature>
<dbReference type="InterPro" id="IPR008927">
    <property type="entry name" value="6-PGluconate_DH-like_C_sf"/>
</dbReference>
<keyword evidence="3" id="KW-0560">Oxidoreductase</keyword>
<keyword evidence="2" id="KW-0521">NADP</keyword>